<evidence type="ECO:0000256" key="3">
    <source>
        <dbReference type="PROSITE-ProRule" id="PRU00221"/>
    </source>
</evidence>
<dbReference type="InterPro" id="IPR001680">
    <property type="entry name" value="WD40_rpt"/>
</dbReference>
<dbReference type="SMART" id="SM00320">
    <property type="entry name" value="WD40"/>
    <property type="match status" value="13"/>
</dbReference>
<feature type="repeat" description="WD" evidence="3">
    <location>
        <begin position="957"/>
        <end position="997"/>
    </location>
</feature>
<organism evidence="6 7">
    <name type="scientific">Phormidium tenue NIES-30</name>
    <dbReference type="NCBI Taxonomy" id="549789"/>
    <lineage>
        <taxon>Bacteria</taxon>
        <taxon>Bacillati</taxon>
        <taxon>Cyanobacteriota</taxon>
        <taxon>Cyanophyceae</taxon>
        <taxon>Oscillatoriophycideae</taxon>
        <taxon>Oscillatoriales</taxon>
        <taxon>Oscillatoriaceae</taxon>
        <taxon>Phormidium</taxon>
    </lineage>
</organism>
<sequence length="1242" mass="135714">MNPDDTQNPLPQPPANQQQSFSDVHVQGNDNQLNMIQAQVVTLTQTKIIQISVNEIKTRELIAASPYKGLKKFEPEDSDRFFGRDQFIGGLVNELEQTNFVLLLGASGSGKSSVVRAGLVPWLQQTWGKQFVSLVLTPDSDPFESFYGSLLSRGFSQAQAQATKIDKADTLNQVVTTLKPTEAYWLIFIDQFEELFTVSEAKKRDSFIHSLVKLSKDRASDATLKIVATMRADFLDQLDPAPANRLARLTEKHRPLITQMHPDELRLAIEQPAAHHGVVFETGLVEEIIKDVQGQAGYLPLLQYTLDLLWESEMQNGGLQDRTLRSSAYRRLGGVRGALQQRVDEIYLGLSEPEQLAAQRIFLKLVEIGDDEAAGTGWKPVRRRAARAEFADEAEQRVLTQLINANLLVSDATIESVGQRQAAGQAATVEIAHEILLTSWTTLHGWIKQNRQSIALRNRLNDDVALWQAQKADSDLWSGSKLARVVELRRDAVFNQVLGGFSAGANQFIEASVELRERQRRRVLLGMSGFSMVALALAGFAGFQWRQAQRQATVAQLREQAATVQNLLPTANAVQGLILAIDAIDRSQSVPDLRINAQVNLLSAVQLSQEVNRLQGHEAFVASVAFSPDGTRIVSGGGDTTVRLWDAEMGQPIGQPLQGHDEWVSSVAFSPDGTRIVSGSEDKTVRLWDAKTGQPIGQPLQGHDHRVNSVAFSPDGTRIVSGSGDKTVRLWDAKTGQPIGQPLQGHEDAVRSVAFSPDGTRIVSSSLDKTVRLWDAKTGQPIGHPFQGHESYVHSVAFSPDGTRIVSSSSDKTVRLWDAKTGQPIGHPLQGHDYRVYSVAFSPDGTRIVSGSEDNTVRMWDAETGQPIGQPLQGHEFEVFSVAFSPDGTRIVSGSFDNTVRLWDAKTGQPIGQPLQGHDDLVSSVAFSPDGTRIVSGGDNTVRLWDAKTGQPIGQPLQGHDDLVSSVAFSPDGTRIVSGGDNTVRLWDAKTGQPIGQPLQGHDDWVNSVAFSPDGTRIVSGSEDKTVRLWDAKTGQPIGQPLQGHDDLVSSVAFSPDGTRIVSGGDNTVRLWDAKTGQPIGQPLQGHDDWVNSVAFSPDGTRIVSSSGDTTVRLWDAKTGQPISQPLQGHDGWVFSVAFSPDGTRIVSGGEDKTVRLWDANADWLSIACNRLQYHPLLNQPETVIADDPEFLQVAQRAKATCQQKVWNQTAPPTSHSPIADWPLVRNLPLVTQLANLWKGLP</sequence>
<dbReference type="SUPFAM" id="SSF50998">
    <property type="entry name" value="Quinoprotein alcohol dehydrogenase-like"/>
    <property type="match status" value="1"/>
</dbReference>
<feature type="repeat" description="WD" evidence="3">
    <location>
        <begin position="999"/>
        <end position="1040"/>
    </location>
</feature>
<feature type="repeat" description="WD" evidence="3">
    <location>
        <begin position="700"/>
        <end position="741"/>
    </location>
</feature>
<feature type="region of interest" description="Disordered" evidence="4">
    <location>
        <begin position="1"/>
        <end position="21"/>
    </location>
</feature>
<reference evidence="6 7" key="1">
    <citation type="submission" date="2016-11" db="EMBL/GenBank/DDBJ databases">
        <title>Draft Genome Sequences of Nine Cyanobacterial Strains from Diverse Habitats.</title>
        <authorList>
            <person name="Zhu T."/>
            <person name="Hou S."/>
            <person name="Lu X."/>
            <person name="Hess W.R."/>
        </authorList>
    </citation>
    <scope>NUCLEOTIDE SEQUENCE [LARGE SCALE GENOMIC DNA]</scope>
    <source>
        <strain evidence="6 7">NIES-30</strain>
    </source>
</reference>
<dbReference type="AlphaFoldDB" id="A0A1U7J5N0"/>
<dbReference type="PROSITE" id="PS50082">
    <property type="entry name" value="WD_REPEATS_2"/>
    <property type="match status" value="13"/>
</dbReference>
<dbReference type="PANTHER" id="PTHR19879">
    <property type="entry name" value="TRANSCRIPTION INITIATION FACTOR TFIID"/>
    <property type="match status" value="1"/>
</dbReference>
<feature type="repeat" description="WD" evidence="3">
    <location>
        <begin position="1127"/>
        <end position="1159"/>
    </location>
</feature>
<evidence type="ECO:0000256" key="2">
    <source>
        <dbReference type="ARBA" id="ARBA00022737"/>
    </source>
</evidence>
<evidence type="ECO:0000313" key="7">
    <source>
        <dbReference type="Proteomes" id="UP000185557"/>
    </source>
</evidence>
<evidence type="ECO:0000256" key="1">
    <source>
        <dbReference type="ARBA" id="ARBA00022574"/>
    </source>
</evidence>
<feature type="repeat" description="WD" evidence="3">
    <location>
        <begin position="872"/>
        <end position="913"/>
    </location>
</feature>
<dbReference type="OrthoDB" id="464342at2"/>
<feature type="repeat" description="WD" evidence="3">
    <location>
        <begin position="1084"/>
        <end position="1125"/>
    </location>
</feature>
<dbReference type="InterPro" id="IPR027417">
    <property type="entry name" value="P-loop_NTPase"/>
</dbReference>
<dbReference type="Pfam" id="PF20703">
    <property type="entry name" value="nSTAND1"/>
    <property type="match status" value="1"/>
</dbReference>
<feature type="repeat" description="WD" evidence="3">
    <location>
        <begin position="743"/>
        <end position="784"/>
    </location>
</feature>
<dbReference type="PROSITE" id="PS00678">
    <property type="entry name" value="WD_REPEATS_1"/>
    <property type="match status" value="8"/>
</dbReference>
<dbReference type="InterPro" id="IPR036322">
    <property type="entry name" value="WD40_repeat_dom_sf"/>
</dbReference>
<dbReference type="InterPro" id="IPR020472">
    <property type="entry name" value="WD40_PAC1"/>
</dbReference>
<dbReference type="SUPFAM" id="SSF52540">
    <property type="entry name" value="P-loop containing nucleoside triphosphate hydrolases"/>
    <property type="match status" value="1"/>
</dbReference>
<comment type="caution">
    <text evidence="6">The sequence shown here is derived from an EMBL/GenBank/DDBJ whole genome shotgun (WGS) entry which is preliminary data.</text>
</comment>
<dbReference type="SUPFAM" id="SSF50978">
    <property type="entry name" value="WD40 repeat-like"/>
    <property type="match status" value="1"/>
</dbReference>
<evidence type="ECO:0000313" key="6">
    <source>
        <dbReference type="EMBL" id="OKH48012.1"/>
    </source>
</evidence>
<feature type="repeat" description="WD" evidence="3">
    <location>
        <begin position="786"/>
        <end position="827"/>
    </location>
</feature>
<evidence type="ECO:0000259" key="5">
    <source>
        <dbReference type="Pfam" id="PF20703"/>
    </source>
</evidence>
<dbReference type="Gene3D" id="2.130.10.10">
    <property type="entry name" value="YVTN repeat-like/Quinoprotein amine dehydrogenase"/>
    <property type="match status" value="6"/>
</dbReference>
<dbReference type="Pfam" id="PF00400">
    <property type="entry name" value="WD40"/>
    <property type="match status" value="13"/>
</dbReference>
<dbReference type="STRING" id="549789.NIES30_10915"/>
<dbReference type="Gene3D" id="3.40.50.300">
    <property type="entry name" value="P-loop containing nucleotide triphosphate hydrolases"/>
    <property type="match status" value="1"/>
</dbReference>
<dbReference type="EMBL" id="MRCG01000007">
    <property type="protein sequence ID" value="OKH48012.1"/>
    <property type="molecule type" value="Genomic_DNA"/>
</dbReference>
<keyword evidence="1 3" id="KW-0853">WD repeat</keyword>
<dbReference type="InterPro" id="IPR011047">
    <property type="entry name" value="Quinoprotein_ADH-like_sf"/>
</dbReference>
<dbReference type="CDD" id="cd00200">
    <property type="entry name" value="WD40"/>
    <property type="match status" value="2"/>
</dbReference>
<dbReference type="PANTHER" id="PTHR19879:SF9">
    <property type="entry name" value="TRANSCRIPTION INITIATION FACTOR TFIID SUBUNIT 5"/>
    <property type="match status" value="1"/>
</dbReference>
<proteinExistence type="predicted"/>
<feature type="repeat" description="WD" evidence="3">
    <location>
        <begin position="829"/>
        <end position="870"/>
    </location>
</feature>
<feature type="repeat" description="WD" evidence="3">
    <location>
        <begin position="915"/>
        <end position="955"/>
    </location>
</feature>
<dbReference type="InterPro" id="IPR019775">
    <property type="entry name" value="WD40_repeat_CS"/>
</dbReference>
<gene>
    <name evidence="6" type="ORF">NIES30_10915</name>
</gene>
<dbReference type="Proteomes" id="UP000185557">
    <property type="component" value="Unassembled WGS sequence"/>
</dbReference>
<feature type="domain" description="Novel STAND NTPase 1" evidence="5">
    <location>
        <begin position="66"/>
        <end position="474"/>
    </location>
</feature>
<dbReference type="InterPro" id="IPR015943">
    <property type="entry name" value="WD40/YVTN_repeat-like_dom_sf"/>
</dbReference>
<dbReference type="RefSeq" id="WP_073608465.1">
    <property type="nucleotide sequence ID" value="NZ_MRCG01000007.1"/>
</dbReference>
<feature type="repeat" description="WD" evidence="3">
    <location>
        <begin position="657"/>
        <end position="698"/>
    </location>
</feature>
<feature type="repeat" description="WD" evidence="3">
    <location>
        <begin position="614"/>
        <end position="655"/>
    </location>
</feature>
<dbReference type="InterPro" id="IPR049052">
    <property type="entry name" value="nSTAND1"/>
</dbReference>
<dbReference type="PROSITE" id="PS50294">
    <property type="entry name" value="WD_REPEATS_REGION"/>
    <property type="match status" value="13"/>
</dbReference>
<evidence type="ECO:0000256" key="4">
    <source>
        <dbReference type="SAM" id="MobiDB-lite"/>
    </source>
</evidence>
<name>A0A1U7J5N0_9CYAN</name>
<accession>A0A1U7J5N0</accession>
<protein>
    <recommendedName>
        <fullName evidence="5">Novel STAND NTPase 1 domain-containing protein</fullName>
    </recommendedName>
</protein>
<keyword evidence="2" id="KW-0677">Repeat</keyword>
<keyword evidence="7" id="KW-1185">Reference proteome</keyword>
<dbReference type="PRINTS" id="PR00320">
    <property type="entry name" value="GPROTEINBRPT"/>
</dbReference>
<feature type="repeat" description="WD" evidence="3">
    <location>
        <begin position="1042"/>
        <end position="1082"/>
    </location>
</feature>